<proteinExistence type="predicted"/>
<organism evidence="3 4">
    <name type="scientific">Gallintestinimicrobium propionicum</name>
    <dbReference type="NCBI Taxonomy" id="2981770"/>
    <lineage>
        <taxon>Bacteria</taxon>
        <taxon>Bacillati</taxon>
        <taxon>Bacillota</taxon>
        <taxon>Clostridia</taxon>
        <taxon>Lachnospirales</taxon>
        <taxon>Lachnospiraceae</taxon>
        <taxon>Gallintestinimicrobium</taxon>
    </lineage>
</organism>
<dbReference type="Proteomes" id="UP001199355">
    <property type="component" value="Unassembled WGS sequence"/>
</dbReference>
<dbReference type="CDD" id="cd00093">
    <property type="entry name" value="HTH_XRE"/>
    <property type="match status" value="1"/>
</dbReference>
<dbReference type="SMART" id="SM00530">
    <property type="entry name" value="HTH_XRE"/>
    <property type="match status" value="1"/>
</dbReference>
<dbReference type="InterPro" id="IPR001387">
    <property type="entry name" value="Cro/C1-type_HTH"/>
</dbReference>
<dbReference type="EMBL" id="JAJEQF010000001">
    <property type="protein sequence ID" value="MCC2166132.1"/>
    <property type="molecule type" value="Genomic_DNA"/>
</dbReference>
<gene>
    <name evidence="3" type="ORF">LKD45_00190</name>
</gene>
<dbReference type="SUPFAM" id="SSF47413">
    <property type="entry name" value="lambda repressor-like DNA-binding domains"/>
    <property type="match status" value="1"/>
</dbReference>
<dbReference type="PANTHER" id="PTHR46558:SF4">
    <property type="entry name" value="DNA-BIDING PHAGE PROTEIN"/>
    <property type="match status" value="1"/>
</dbReference>
<dbReference type="PANTHER" id="PTHR46558">
    <property type="entry name" value="TRACRIPTIONAL REGULATORY PROTEIN-RELATED-RELATED"/>
    <property type="match status" value="1"/>
</dbReference>
<keyword evidence="4" id="KW-1185">Reference proteome</keyword>
<dbReference type="RefSeq" id="WP_308727371.1">
    <property type="nucleotide sequence ID" value="NZ_JAJEQF010000001.1"/>
</dbReference>
<dbReference type="GO" id="GO:0003677">
    <property type="term" value="F:DNA binding"/>
    <property type="evidence" value="ECO:0007669"/>
    <property type="project" value="UniProtKB-KW"/>
</dbReference>
<keyword evidence="1" id="KW-0238">DNA-binding</keyword>
<protein>
    <submittedName>
        <fullName evidence="3">Helix-turn-helix domain-containing protein</fullName>
    </submittedName>
</protein>
<dbReference type="Pfam" id="PF01381">
    <property type="entry name" value="HTH_3"/>
    <property type="match status" value="1"/>
</dbReference>
<dbReference type="InterPro" id="IPR010982">
    <property type="entry name" value="Lambda_DNA-bd_dom_sf"/>
</dbReference>
<feature type="domain" description="HTH cro/C1-type" evidence="2">
    <location>
        <begin position="5"/>
        <end position="61"/>
    </location>
</feature>
<name>A0AAE3AU45_9FIRM</name>
<evidence type="ECO:0000259" key="2">
    <source>
        <dbReference type="PROSITE" id="PS50943"/>
    </source>
</evidence>
<dbReference type="PROSITE" id="PS50943">
    <property type="entry name" value="HTH_CROC1"/>
    <property type="match status" value="1"/>
</dbReference>
<evidence type="ECO:0000313" key="4">
    <source>
        <dbReference type="Proteomes" id="UP001199355"/>
    </source>
</evidence>
<sequence length="79" mass="9014">MRKYLKDARLNLGMSQSDVAKKLGISANYYSCIENGERQSDMKASVLIDLSAILKIPINKMLIQEKEYQMQSKETKQGK</sequence>
<accession>A0AAE3AU45</accession>
<evidence type="ECO:0000256" key="1">
    <source>
        <dbReference type="ARBA" id="ARBA00023125"/>
    </source>
</evidence>
<reference evidence="3 4" key="1">
    <citation type="submission" date="2021-10" db="EMBL/GenBank/DDBJ databases">
        <title>Anaerobic single-cell dispensing facilitates the cultivation of human gut bacteria.</title>
        <authorList>
            <person name="Afrizal A."/>
        </authorList>
    </citation>
    <scope>NUCLEOTIDE SEQUENCE [LARGE SCALE GENOMIC DNA]</scope>
    <source>
        <strain evidence="3 4">CLA-AA-H244</strain>
    </source>
</reference>
<dbReference type="Gene3D" id="1.10.260.40">
    <property type="entry name" value="lambda repressor-like DNA-binding domains"/>
    <property type="match status" value="1"/>
</dbReference>
<dbReference type="AlphaFoldDB" id="A0AAE3AU45"/>
<evidence type="ECO:0000313" key="3">
    <source>
        <dbReference type="EMBL" id="MCC2166132.1"/>
    </source>
</evidence>
<comment type="caution">
    <text evidence="3">The sequence shown here is derived from an EMBL/GenBank/DDBJ whole genome shotgun (WGS) entry which is preliminary data.</text>
</comment>